<dbReference type="InterPro" id="IPR023081">
    <property type="entry name" value="Cell_div_FtsB"/>
</dbReference>
<keyword evidence="4" id="KW-1133">Transmembrane helix</keyword>
<organism evidence="9 10">
    <name type="scientific">Thiomicrorhabdus xiamenensis</name>
    <dbReference type="NCBI Taxonomy" id="2739063"/>
    <lineage>
        <taxon>Bacteria</taxon>
        <taxon>Pseudomonadati</taxon>
        <taxon>Pseudomonadota</taxon>
        <taxon>Gammaproteobacteria</taxon>
        <taxon>Thiotrichales</taxon>
        <taxon>Piscirickettsiaceae</taxon>
        <taxon>Thiomicrorhabdus</taxon>
    </lineage>
</organism>
<keyword evidence="6" id="KW-0131">Cell cycle</keyword>
<sequence>MKLKYFNYLLIFLSVVFLLRLLSSDGGFSDYLQAKQQLNEIDRTLADQQQQNSLLKQEVNELQTSDEGIETIARQVLGMVKPNEVFIEVIPLAPITIQNDSEDESLQKDGPRDSDQSS</sequence>
<evidence type="ECO:0000256" key="3">
    <source>
        <dbReference type="ARBA" id="ARBA00022692"/>
    </source>
</evidence>
<evidence type="ECO:0000256" key="5">
    <source>
        <dbReference type="ARBA" id="ARBA00023136"/>
    </source>
</evidence>
<keyword evidence="7" id="KW-0175">Coiled coil</keyword>
<evidence type="ECO:0000313" key="9">
    <source>
        <dbReference type="EMBL" id="QKI89197.1"/>
    </source>
</evidence>
<evidence type="ECO:0000256" key="1">
    <source>
        <dbReference type="ARBA" id="ARBA00022475"/>
    </source>
</evidence>
<dbReference type="KEGG" id="txa:HQN79_06290"/>
<keyword evidence="3" id="KW-0812">Transmembrane</keyword>
<feature type="coiled-coil region" evidence="7">
    <location>
        <begin position="31"/>
        <end position="65"/>
    </location>
</feature>
<keyword evidence="2" id="KW-0132">Cell division</keyword>
<keyword evidence="10" id="KW-1185">Reference proteome</keyword>
<dbReference type="GO" id="GO:0043093">
    <property type="term" value="P:FtsZ-dependent cytokinesis"/>
    <property type="evidence" value="ECO:0007669"/>
    <property type="project" value="TreeGrafter"/>
</dbReference>
<dbReference type="PANTHER" id="PTHR37485">
    <property type="entry name" value="CELL DIVISION PROTEIN FTSB"/>
    <property type="match status" value="1"/>
</dbReference>
<dbReference type="InterPro" id="IPR007060">
    <property type="entry name" value="FtsL/DivIC"/>
</dbReference>
<evidence type="ECO:0000256" key="8">
    <source>
        <dbReference type="SAM" id="MobiDB-lite"/>
    </source>
</evidence>
<dbReference type="GO" id="GO:0030428">
    <property type="term" value="C:cell septum"/>
    <property type="evidence" value="ECO:0007669"/>
    <property type="project" value="TreeGrafter"/>
</dbReference>
<evidence type="ECO:0000313" key="10">
    <source>
        <dbReference type="Proteomes" id="UP000504724"/>
    </source>
</evidence>
<accession>A0A7D4NRD8</accession>
<dbReference type="AlphaFoldDB" id="A0A7D4NRD8"/>
<dbReference type="PANTHER" id="PTHR37485:SF1">
    <property type="entry name" value="CELL DIVISION PROTEIN FTSB"/>
    <property type="match status" value="1"/>
</dbReference>
<dbReference type="Proteomes" id="UP000504724">
    <property type="component" value="Chromosome"/>
</dbReference>
<name>A0A7D4NRD8_9GAMM</name>
<feature type="region of interest" description="Disordered" evidence="8">
    <location>
        <begin position="98"/>
        <end position="118"/>
    </location>
</feature>
<protein>
    <submittedName>
        <fullName evidence="9">Septum formation initiator family protein</fullName>
    </submittedName>
</protein>
<keyword evidence="5" id="KW-0472">Membrane</keyword>
<reference evidence="9 10" key="1">
    <citation type="submission" date="2020-05" db="EMBL/GenBank/DDBJ databases">
        <title>Thiomicrorhabdus sediminis sp.nov. and Thiomicrorhabdus xiamenensis sp.nov., novel sulfur-oxidizing bacteria isolated from coastal sediment.</title>
        <authorList>
            <person name="Liu X."/>
        </authorList>
    </citation>
    <scope>NUCLEOTIDE SEQUENCE [LARGE SCALE GENOMIC DNA]</scope>
    <source>
        <strain evidence="9 10">G2</strain>
    </source>
</reference>
<gene>
    <name evidence="9" type="ORF">HQN79_06290</name>
</gene>
<evidence type="ECO:0000256" key="6">
    <source>
        <dbReference type="ARBA" id="ARBA00023306"/>
    </source>
</evidence>
<evidence type="ECO:0000256" key="4">
    <source>
        <dbReference type="ARBA" id="ARBA00022989"/>
    </source>
</evidence>
<keyword evidence="1" id="KW-1003">Cell membrane</keyword>
<evidence type="ECO:0000256" key="7">
    <source>
        <dbReference type="SAM" id="Coils"/>
    </source>
</evidence>
<feature type="compositionally biased region" description="Basic and acidic residues" evidence="8">
    <location>
        <begin position="105"/>
        <end position="118"/>
    </location>
</feature>
<evidence type="ECO:0000256" key="2">
    <source>
        <dbReference type="ARBA" id="ARBA00022618"/>
    </source>
</evidence>
<proteinExistence type="predicted"/>
<dbReference type="RefSeq" id="WP_173285096.1">
    <property type="nucleotide sequence ID" value="NZ_CP054020.1"/>
</dbReference>
<dbReference type="Pfam" id="PF04977">
    <property type="entry name" value="DivIC"/>
    <property type="match status" value="1"/>
</dbReference>
<dbReference type="EMBL" id="CP054020">
    <property type="protein sequence ID" value="QKI89197.1"/>
    <property type="molecule type" value="Genomic_DNA"/>
</dbReference>